<reference evidence="2" key="1">
    <citation type="journal article" date="2011" name="Nat. Genet.">
        <title>The Arabidopsis lyrata genome sequence and the basis of rapid genome size change.</title>
        <authorList>
            <person name="Hu T.T."/>
            <person name="Pattyn P."/>
            <person name="Bakker E.G."/>
            <person name="Cao J."/>
            <person name="Cheng J.-F."/>
            <person name="Clark R.M."/>
            <person name="Fahlgren N."/>
            <person name="Fawcett J.A."/>
            <person name="Grimwood J."/>
            <person name="Gundlach H."/>
            <person name="Haberer G."/>
            <person name="Hollister J.D."/>
            <person name="Ossowski S."/>
            <person name="Ottilar R.P."/>
            <person name="Salamov A.A."/>
            <person name="Schneeberger K."/>
            <person name="Spannagl M."/>
            <person name="Wang X."/>
            <person name="Yang L."/>
            <person name="Nasrallah M.E."/>
            <person name="Bergelson J."/>
            <person name="Carrington J.C."/>
            <person name="Gaut B.S."/>
            <person name="Schmutz J."/>
            <person name="Mayer K.F.X."/>
            <person name="Van de Peer Y."/>
            <person name="Grigoriev I.V."/>
            <person name="Nordborg M."/>
            <person name="Weigel D."/>
            <person name="Guo Y.-L."/>
        </authorList>
    </citation>
    <scope>NUCLEOTIDE SEQUENCE [LARGE SCALE GENOMIC DNA]</scope>
    <source>
        <strain evidence="2">cv. MN47</strain>
    </source>
</reference>
<protein>
    <recommendedName>
        <fullName evidence="3">Translocon at the inner envelope membrane of chloroplasts 214</fullName>
    </recommendedName>
</protein>
<organism evidence="2">
    <name type="scientific">Arabidopsis lyrata subsp. lyrata</name>
    <name type="common">Lyre-leaved rock-cress</name>
    <dbReference type="NCBI Taxonomy" id="81972"/>
    <lineage>
        <taxon>Eukaryota</taxon>
        <taxon>Viridiplantae</taxon>
        <taxon>Streptophyta</taxon>
        <taxon>Embryophyta</taxon>
        <taxon>Tracheophyta</taxon>
        <taxon>Spermatophyta</taxon>
        <taxon>Magnoliopsida</taxon>
        <taxon>eudicotyledons</taxon>
        <taxon>Gunneridae</taxon>
        <taxon>Pentapetalae</taxon>
        <taxon>rosids</taxon>
        <taxon>malvids</taxon>
        <taxon>Brassicales</taxon>
        <taxon>Brassicaceae</taxon>
        <taxon>Camelineae</taxon>
        <taxon>Arabidopsis</taxon>
    </lineage>
</organism>
<dbReference type="STRING" id="81972.D7L249"/>
<keyword evidence="2" id="KW-1185">Reference proteome</keyword>
<sequence length="63" mass="7738">MGMNEEILNHHITNFEFFFFPEFFVFSSTYKMKPWVIPIKLLLLNFNENINVKKKKKEKKKKL</sequence>
<evidence type="ECO:0000313" key="1">
    <source>
        <dbReference type="EMBL" id="EFH58606.1"/>
    </source>
</evidence>
<gene>
    <name evidence="1" type="ORF">ARALYDRAFT_896472</name>
</gene>
<accession>D7L249</accession>
<dbReference type="HOGENOM" id="CLU_2888789_0_0_1"/>
<dbReference type="EMBL" id="GL348715">
    <property type="protein sequence ID" value="EFH58606.1"/>
    <property type="molecule type" value="Genomic_DNA"/>
</dbReference>
<dbReference type="Proteomes" id="UP000008694">
    <property type="component" value="Unassembled WGS sequence"/>
</dbReference>
<dbReference type="AlphaFoldDB" id="D7L249"/>
<name>D7L249_ARALL</name>
<dbReference type="Gramene" id="scaffold_300442.1">
    <property type="protein sequence ID" value="scaffold_300442.1"/>
    <property type="gene ID" value="scaffold_300442.1"/>
</dbReference>
<proteinExistence type="predicted"/>
<evidence type="ECO:0008006" key="3">
    <source>
        <dbReference type="Google" id="ProtNLM"/>
    </source>
</evidence>
<evidence type="ECO:0000313" key="2">
    <source>
        <dbReference type="Proteomes" id="UP000008694"/>
    </source>
</evidence>